<dbReference type="Proteomes" id="UP000095287">
    <property type="component" value="Unplaced"/>
</dbReference>
<dbReference type="AlphaFoldDB" id="A0A1I7Z7X0"/>
<accession>A0A1I7Z7X0</accession>
<protein>
    <submittedName>
        <fullName evidence="2">Transposase</fullName>
    </submittedName>
</protein>
<evidence type="ECO:0000313" key="1">
    <source>
        <dbReference type="Proteomes" id="UP000095287"/>
    </source>
</evidence>
<proteinExistence type="predicted"/>
<organism evidence="1 2">
    <name type="scientific">Steinernema glaseri</name>
    <dbReference type="NCBI Taxonomy" id="37863"/>
    <lineage>
        <taxon>Eukaryota</taxon>
        <taxon>Metazoa</taxon>
        <taxon>Ecdysozoa</taxon>
        <taxon>Nematoda</taxon>
        <taxon>Chromadorea</taxon>
        <taxon>Rhabditida</taxon>
        <taxon>Tylenchina</taxon>
        <taxon>Panagrolaimomorpha</taxon>
        <taxon>Strongyloidoidea</taxon>
        <taxon>Steinernematidae</taxon>
        <taxon>Steinernema</taxon>
    </lineage>
</organism>
<evidence type="ECO:0000313" key="2">
    <source>
        <dbReference type="WBParaSite" id="L893_g23718.t1"/>
    </source>
</evidence>
<dbReference type="WBParaSite" id="L893_g23718.t1">
    <property type="protein sequence ID" value="L893_g23718.t1"/>
    <property type="gene ID" value="L893_g23718"/>
</dbReference>
<sequence>MGPFFRSDTEFLAEHMIEAMKKGLLRGWQFSLSSHNRKSYKKLLEAIVDLHGYLPPRCLWYKFSWLLQDVQLATENWKPFVIPGYHSISDQVEHWFRYTT</sequence>
<keyword evidence="1" id="KW-1185">Reference proteome</keyword>
<name>A0A1I7Z7X0_9BILA</name>
<reference evidence="2" key="1">
    <citation type="submission" date="2016-11" db="UniProtKB">
        <authorList>
            <consortium name="WormBaseParasite"/>
        </authorList>
    </citation>
    <scope>IDENTIFICATION</scope>
</reference>